<sequence length="258" mass="29703">MERFWWIVSMFAFVAGSSVPSDHVGFVLEAVKSAYRSGEQDLDRFCFELESPFVEPTSEFLFVIDVVDTLPFHTDPSRFGGTNVDRDKQSLDMTIHDCANGDLIRSRRRLASGTSVIEVSPSGSRKFCFCFVNLSYDSSWKFIDVIKTITVRMAAHDSIQKRQRKSQLVKEMALESLQQTERSIRTLLGLADSGERSELLELESERRDLNEEVFNRLLCGEAAFTVAVIASNLLLTRHFIRRHRDRIRDARRNKRFNH</sequence>
<dbReference type="OrthoDB" id="4063755at2759"/>
<evidence type="ECO:0000256" key="1">
    <source>
        <dbReference type="SAM" id="Phobius"/>
    </source>
</evidence>
<dbReference type="EMBL" id="CP059246">
    <property type="protein sequence ID" value="QLL30438.1"/>
    <property type="molecule type" value="Genomic_DNA"/>
</dbReference>
<organism evidence="3 4">
    <name type="scientific">Torulaspora globosa</name>
    <dbReference type="NCBI Taxonomy" id="48254"/>
    <lineage>
        <taxon>Eukaryota</taxon>
        <taxon>Fungi</taxon>
        <taxon>Dikarya</taxon>
        <taxon>Ascomycota</taxon>
        <taxon>Saccharomycotina</taxon>
        <taxon>Saccharomycetes</taxon>
        <taxon>Saccharomycetales</taxon>
        <taxon>Saccharomycetaceae</taxon>
        <taxon>Torulaspora</taxon>
    </lineage>
</organism>
<dbReference type="Proteomes" id="UP000515788">
    <property type="component" value="Chromosome 1"/>
</dbReference>
<keyword evidence="1" id="KW-0812">Transmembrane</keyword>
<dbReference type="RefSeq" id="XP_037137113.1">
    <property type="nucleotide sequence ID" value="XM_037281218.1"/>
</dbReference>
<protein>
    <submittedName>
        <fullName evidence="3">Uncharacterized protein</fullName>
    </submittedName>
</protein>
<evidence type="ECO:0000313" key="4">
    <source>
        <dbReference type="Proteomes" id="UP000515788"/>
    </source>
</evidence>
<dbReference type="KEGG" id="tgb:HG536_0A02550"/>
<dbReference type="GeneID" id="59323535"/>
<keyword evidence="2" id="KW-0732">Signal</keyword>
<accession>A0A7G3ZAA2</accession>
<reference evidence="3 4" key="1">
    <citation type="submission" date="2020-06" db="EMBL/GenBank/DDBJ databases">
        <title>The yeast mating-type switching endonuclease HO is a domesticated member of an unorthodox homing genetic element family.</title>
        <authorList>
            <person name="Coughlan A.Y."/>
            <person name="Lombardi L."/>
            <person name="Braun-Galleani S."/>
            <person name="Martos A.R."/>
            <person name="Galeote V."/>
            <person name="Bigey F."/>
            <person name="Dequin S."/>
            <person name="Byrne K.P."/>
            <person name="Wolfe K.H."/>
        </authorList>
    </citation>
    <scope>NUCLEOTIDE SEQUENCE [LARGE SCALE GENOMIC DNA]</scope>
    <source>
        <strain evidence="3 4">CBS764</strain>
    </source>
</reference>
<evidence type="ECO:0000313" key="3">
    <source>
        <dbReference type="EMBL" id="QLL30438.1"/>
    </source>
</evidence>
<feature type="signal peptide" evidence="2">
    <location>
        <begin position="1"/>
        <end position="16"/>
    </location>
</feature>
<keyword evidence="4" id="KW-1185">Reference proteome</keyword>
<evidence type="ECO:0000256" key="2">
    <source>
        <dbReference type="SAM" id="SignalP"/>
    </source>
</evidence>
<feature type="chain" id="PRO_5029013824" evidence="2">
    <location>
        <begin position="17"/>
        <end position="258"/>
    </location>
</feature>
<name>A0A7G3ZAA2_9SACH</name>
<keyword evidence="1" id="KW-0472">Membrane</keyword>
<gene>
    <name evidence="3" type="ORF">HG536_0A02550</name>
</gene>
<proteinExistence type="predicted"/>
<dbReference type="AlphaFoldDB" id="A0A7G3ZAA2"/>
<feature type="transmembrane region" description="Helical" evidence="1">
    <location>
        <begin position="222"/>
        <end position="240"/>
    </location>
</feature>
<keyword evidence="1" id="KW-1133">Transmembrane helix</keyword>